<accession>A0A139WX25</accession>
<dbReference type="AlphaFoldDB" id="A0A139WX25"/>
<reference evidence="1 2" key="1">
    <citation type="journal article" date="2013" name="Genome Biol. Evol.">
        <title>Genomes of Stigonematalean cyanobacteria (subsection V) and the evolution of oxygenic photosynthesis from prokaryotes to plastids.</title>
        <authorList>
            <person name="Dagan T."/>
            <person name="Roettger M."/>
            <person name="Stucken K."/>
            <person name="Landan G."/>
            <person name="Koch R."/>
            <person name="Major P."/>
            <person name="Gould S.B."/>
            <person name="Goremykin V.V."/>
            <person name="Rippka R."/>
            <person name="Tandeau de Marsac N."/>
            <person name="Gugger M."/>
            <person name="Lockhart P.J."/>
            <person name="Allen J.F."/>
            <person name="Brune I."/>
            <person name="Maus I."/>
            <person name="Puhler A."/>
            <person name="Martin W.F."/>
        </authorList>
    </citation>
    <scope>NUCLEOTIDE SEQUENCE [LARGE SCALE GENOMIC DNA]</scope>
    <source>
        <strain evidence="1 2">PCC 7110</strain>
    </source>
</reference>
<dbReference type="Proteomes" id="UP000076925">
    <property type="component" value="Unassembled WGS sequence"/>
</dbReference>
<proteinExistence type="predicted"/>
<sequence length="59" mass="7168">MSVNFLSKQQIYKVDMLPLSILFEHPRVRASRFALVILLTQKFYLLWRYQFLVTIFCKL</sequence>
<comment type="caution">
    <text evidence="1">The sequence shown here is derived from an EMBL/GenBank/DDBJ whole genome shotgun (WGS) entry which is preliminary data.</text>
</comment>
<protein>
    <submittedName>
        <fullName evidence="1">Uncharacterized protein</fullName>
    </submittedName>
</protein>
<dbReference type="EMBL" id="ANNX02000047">
    <property type="protein sequence ID" value="KYC36991.1"/>
    <property type="molecule type" value="Genomic_DNA"/>
</dbReference>
<organism evidence="1 2">
    <name type="scientific">Scytonema hofmannii PCC 7110</name>
    <dbReference type="NCBI Taxonomy" id="128403"/>
    <lineage>
        <taxon>Bacteria</taxon>
        <taxon>Bacillati</taxon>
        <taxon>Cyanobacteriota</taxon>
        <taxon>Cyanophyceae</taxon>
        <taxon>Nostocales</taxon>
        <taxon>Scytonemataceae</taxon>
        <taxon>Scytonema</taxon>
    </lineage>
</organism>
<name>A0A139WX25_9CYAN</name>
<keyword evidence="2" id="KW-1185">Reference proteome</keyword>
<gene>
    <name evidence="1" type="ORF">WA1_45945</name>
</gene>
<evidence type="ECO:0000313" key="2">
    <source>
        <dbReference type="Proteomes" id="UP000076925"/>
    </source>
</evidence>
<evidence type="ECO:0000313" key="1">
    <source>
        <dbReference type="EMBL" id="KYC36991.1"/>
    </source>
</evidence>